<evidence type="ECO:0000313" key="2">
    <source>
        <dbReference type="EMBL" id="CAE8669111.1"/>
    </source>
</evidence>
<gene>
    <name evidence="2" type="ORF">PGLA2088_LOCUS17096</name>
</gene>
<dbReference type="AlphaFoldDB" id="A0A813JB40"/>
<accession>A0A813JB40</accession>
<feature type="compositionally biased region" description="Gly residues" evidence="1">
    <location>
        <begin position="82"/>
        <end position="121"/>
    </location>
</feature>
<proteinExistence type="predicted"/>
<dbReference type="EMBL" id="CAJNNW010022268">
    <property type="protein sequence ID" value="CAE8669111.1"/>
    <property type="molecule type" value="Genomic_DNA"/>
</dbReference>
<protein>
    <submittedName>
        <fullName evidence="2">Uncharacterized protein</fullName>
    </submittedName>
</protein>
<sequence>MASGTFMYEGKEFNLFTQGQLQGVKREALVQRGLKLRDAVGQHRVPSMPRQPDALVEWILKVQDVLTGSGGAPSPYAMAEQGGRGGGYGGGGGGGGGYQGGKGGHGGGHGGYGGGNPGRGGMVYDDNVSEAPSEAQQSHLDAKAGANAARKRNAGGGMADVFGAQAR</sequence>
<dbReference type="Proteomes" id="UP000626109">
    <property type="component" value="Unassembled WGS sequence"/>
</dbReference>
<organism evidence="2 3">
    <name type="scientific">Polarella glacialis</name>
    <name type="common">Dinoflagellate</name>
    <dbReference type="NCBI Taxonomy" id="89957"/>
    <lineage>
        <taxon>Eukaryota</taxon>
        <taxon>Sar</taxon>
        <taxon>Alveolata</taxon>
        <taxon>Dinophyceae</taxon>
        <taxon>Suessiales</taxon>
        <taxon>Suessiaceae</taxon>
        <taxon>Polarella</taxon>
    </lineage>
</organism>
<name>A0A813JB40_POLGL</name>
<comment type="caution">
    <text evidence="2">The sequence shown here is derived from an EMBL/GenBank/DDBJ whole genome shotgun (WGS) entry which is preliminary data.</text>
</comment>
<evidence type="ECO:0000313" key="3">
    <source>
        <dbReference type="Proteomes" id="UP000626109"/>
    </source>
</evidence>
<evidence type="ECO:0000256" key="1">
    <source>
        <dbReference type="SAM" id="MobiDB-lite"/>
    </source>
</evidence>
<reference evidence="2" key="1">
    <citation type="submission" date="2021-02" db="EMBL/GenBank/DDBJ databases">
        <authorList>
            <person name="Dougan E. K."/>
            <person name="Rhodes N."/>
            <person name="Thang M."/>
            <person name="Chan C."/>
        </authorList>
    </citation>
    <scope>NUCLEOTIDE SEQUENCE</scope>
</reference>
<feature type="region of interest" description="Disordered" evidence="1">
    <location>
        <begin position="76"/>
        <end position="167"/>
    </location>
</feature>